<dbReference type="InterPro" id="IPR003594">
    <property type="entry name" value="HATPase_dom"/>
</dbReference>
<evidence type="ECO:0000256" key="9">
    <source>
        <dbReference type="PROSITE-ProRule" id="PRU00169"/>
    </source>
</evidence>
<keyword evidence="4 13" id="KW-0808">Transferase</keyword>
<evidence type="ECO:0000259" key="10">
    <source>
        <dbReference type="PROSITE" id="PS50109"/>
    </source>
</evidence>
<dbReference type="Gene3D" id="3.30.565.10">
    <property type="entry name" value="Histidine kinase-like ATPase, C-terminal domain"/>
    <property type="match status" value="1"/>
</dbReference>
<dbReference type="SMART" id="SM00091">
    <property type="entry name" value="PAS"/>
    <property type="match status" value="1"/>
</dbReference>
<evidence type="ECO:0000259" key="12">
    <source>
        <dbReference type="PROSITE" id="PS50112"/>
    </source>
</evidence>
<dbReference type="SMART" id="SM00448">
    <property type="entry name" value="REC"/>
    <property type="match status" value="1"/>
</dbReference>
<evidence type="ECO:0000313" key="14">
    <source>
        <dbReference type="Proteomes" id="UP000315017"/>
    </source>
</evidence>
<dbReference type="CDD" id="cd00130">
    <property type="entry name" value="PAS"/>
    <property type="match status" value="1"/>
</dbReference>
<accession>A0A517Y7U3</accession>
<evidence type="ECO:0000256" key="2">
    <source>
        <dbReference type="ARBA" id="ARBA00012438"/>
    </source>
</evidence>
<dbReference type="PROSITE" id="PS50110">
    <property type="entry name" value="RESPONSE_REGULATORY"/>
    <property type="match status" value="1"/>
</dbReference>
<keyword evidence="3 9" id="KW-0597">Phosphoprotein</keyword>
<gene>
    <name evidence="13" type="primary">kinE_1</name>
    <name evidence="13" type="ORF">ETAA8_12870</name>
</gene>
<dbReference type="InterPro" id="IPR036890">
    <property type="entry name" value="HATPase_C_sf"/>
</dbReference>
<dbReference type="InterPro" id="IPR005467">
    <property type="entry name" value="His_kinase_dom"/>
</dbReference>
<keyword evidence="5" id="KW-0547">Nucleotide-binding</keyword>
<dbReference type="OrthoDB" id="236031at2"/>
<sequence>MKRFQPGAKLTTARVFVVDDDEDTRNNLRDILELDGYEIEDASCISQLFALPGWDTVSLILLDRKLPDGTPEDVLPQIKQKAPQASVIIITGYADVAAAVSALRMGAADYIIKPVNAGALRASLRRELEHQQSERQLGALFENALDGLVIFDRQGHIVDANPAACSILGTSREQLLDQDLQSPLTCSAFDPAMQGSLCKPANLRGESRLKCHNGNEVQVEHQVTYDFSPGLNLISIRDVTDRKRSEQRALQAERLAAIGETMTALAHESRNALQRGSACLEMLALEVEDRPVALDLVARAQKAQQQLRQLYEEVRQWAAPINLQLQAVELCDVWREAWHQVTQVHLGKRLKLVEFVESKSNCRIDPNKFSQVFRNIFENAVEVSPDAGVIELKCKVNEAKELTVSILDHGPGLSAEQAVRLFEPFFTTKTKGTGLGLAIAKRLIQAHAGEISASSPGGACIEITIPRGMV</sequence>
<dbReference type="Pfam" id="PF13188">
    <property type="entry name" value="PAS_8"/>
    <property type="match status" value="1"/>
</dbReference>
<dbReference type="GO" id="GO:0004673">
    <property type="term" value="F:protein histidine kinase activity"/>
    <property type="evidence" value="ECO:0007669"/>
    <property type="project" value="UniProtKB-EC"/>
</dbReference>
<dbReference type="KEGG" id="aagg:ETAA8_12870"/>
<dbReference type="GO" id="GO:0000160">
    <property type="term" value="P:phosphorelay signal transduction system"/>
    <property type="evidence" value="ECO:0007669"/>
    <property type="project" value="UniProtKB-KW"/>
</dbReference>
<dbReference type="InterPro" id="IPR000014">
    <property type="entry name" value="PAS"/>
</dbReference>
<dbReference type="SUPFAM" id="SSF55874">
    <property type="entry name" value="ATPase domain of HSP90 chaperone/DNA topoisomerase II/histidine kinase"/>
    <property type="match status" value="1"/>
</dbReference>
<dbReference type="Gene3D" id="1.10.287.130">
    <property type="match status" value="1"/>
</dbReference>
<dbReference type="Pfam" id="PF02518">
    <property type="entry name" value="HATPase_c"/>
    <property type="match status" value="1"/>
</dbReference>
<dbReference type="PANTHER" id="PTHR43065:SF10">
    <property type="entry name" value="PEROXIDE STRESS-ACTIVATED HISTIDINE KINASE MAK3"/>
    <property type="match status" value="1"/>
</dbReference>
<evidence type="ECO:0000256" key="4">
    <source>
        <dbReference type="ARBA" id="ARBA00022679"/>
    </source>
</evidence>
<keyword evidence="14" id="KW-1185">Reference proteome</keyword>
<dbReference type="Gene3D" id="3.30.450.20">
    <property type="entry name" value="PAS domain"/>
    <property type="match status" value="1"/>
</dbReference>
<dbReference type="EMBL" id="CP036274">
    <property type="protein sequence ID" value="QDU26212.1"/>
    <property type="molecule type" value="Genomic_DNA"/>
</dbReference>
<reference evidence="13 14" key="1">
    <citation type="submission" date="2019-02" db="EMBL/GenBank/DDBJ databases">
        <title>Deep-cultivation of Planctomycetes and their phenomic and genomic characterization uncovers novel biology.</title>
        <authorList>
            <person name="Wiegand S."/>
            <person name="Jogler M."/>
            <person name="Boedeker C."/>
            <person name="Pinto D."/>
            <person name="Vollmers J."/>
            <person name="Rivas-Marin E."/>
            <person name="Kohn T."/>
            <person name="Peeters S.H."/>
            <person name="Heuer A."/>
            <person name="Rast P."/>
            <person name="Oberbeckmann S."/>
            <person name="Bunk B."/>
            <person name="Jeske O."/>
            <person name="Meyerdierks A."/>
            <person name="Storesund J.E."/>
            <person name="Kallscheuer N."/>
            <person name="Luecker S."/>
            <person name="Lage O.M."/>
            <person name="Pohl T."/>
            <person name="Merkel B.J."/>
            <person name="Hornburger P."/>
            <person name="Mueller R.-W."/>
            <person name="Bruemmer F."/>
            <person name="Labrenz M."/>
            <person name="Spormann A.M."/>
            <person name="Op den Camp H."/>
            <person name="Overmann J."/>
            <person name="Amann R."/>
            <person name="Jetten M.S.M."/>
            <person name="Mascher T."/>
            <person name="Medema M.H."/>
            <person name="Devos D.P."/>
            <person name="Kaster A.-K."/>
            <person name="Ovreas L."/>
            <person name="Rohde M."/>
            <person name="Galperin M.Y."/>
            <person name="Jogler C."/>
        </authorList>
    </citation>
    <scope>NUCLEOTIDE SEQUENCE [LARGE SCALE GENOMIC DNA]</scope>
    <source>
        <strain evidence="13 14">ETA_A8</strain>
    </source>
</reference>
<proteinExistence type="predicted"/>
<dbReference type="Proteomes" id="UP000315017">
    <property type="component" value="Chromosome"/>
</dbReference>
<dbReference type="GO" id="GO:0005524">
    <property type="term" value="F:ATP binding"/>
    <property type="evidence" value="ECO:0007669"/>
    <property type="project" value="UniProtKB-KW"/>
</dbReference>
<dbReference type="RefSeq" id="WP_145086414.1">
    <property type="nucleotide sequence ID" value="NZ_CP036274.1"/>
</dbReference>
<dbReference type="InterPro" id="IPR035965">
    <property type="entry name" value="PAS-like_dom_sf"/>
</dbReference>
<evidence type="ECO:0000259" key="11">
    <source>
        <dbReference type="PROSITE" id="PS50110"/>
    </source>
</evidence>
<dbReference type="SMART" id="SM00387">
    <property type="entry name" value="HATPase_c"/>
    <property type="match status" value="1"/>
</dbReference>
<dbReference type="PROSITE" id="PS50112">
    <property type="entry name" value="PAS"/>
    <property type="match status" value="1"/>
</dbReference>
<dbReference type="Pfam" id="PF00072">
    <property type="entry name" value="Response_reg"/>
    <property type="match status" value="1"/>
</dbReference>
<keyword evidence="8" id="KW-0902">Two-component regulatory system</keyword>
<feature type="domain" description="Response regulatory" evidence="11">
    <location>
        <begin position="14"/>
        <end position="128"/>
    </location>
</feature>
<dbReference type="NCBIfam" id="TIGR00229">
    <property type="entry name" value="sensory_box"/>
    <property type="match status" value="1"/>
</dbReference>
<dbReference type="InterPro" id="IPR001789">
    <property type="entry name" value="Sig_transdc_resp-reg_receiver"/>
</dbReference>
<evidence type="ECO:0000256" key="1">
    <source>
        <dbReference type="ARBA" id="ARBA00000085"/>
    </source>
</evidence>
<evidence type="ECO:0000256" key="3">
    <source>
        <dbReference type="ARBA" id="ARBA00022553"/>
    </source>
</evidence>
<evidence type="ECO:0000256" key="6">
    <source>
        <dbReference type="ARBA" id="ARBA00022777"/>
    </source>
</evidence>
<dbReference type="SUPFAM" id="SSF52172">
    <property type="entry name" value="CheY-like"/>
    <property type="match status" value="1"/>
</dbReference>
<dbReference type="PRINTS" id="PR00344">
    <property type="entry name" value="BCTRLSENSOR"/>
</dbReference>
<feature type="domain" description="PAS" evidence="12">
    <location>
        <begin position="133"/>
        <end position="180"/>
    </location>
</feature>
<evidence type="ECO:0000256" key="5">
    <source>
        <dbReference type="ARBA" id="ARBA00022741"/>
    </source>
</evidence>
<evidence type="ECO:0000313" key="13">
    <source>
        <dbReference type="EMBL" id="QDU26212.1"/>
    </source>
</evidence>
<dbReference type="PANTHER" id="PTHR43065">
    <property type="entry name" value="SENSOR HISTIDINE KINASE"/>
    <property type="match status" value="1"/>
</dbReference>
<protein>
    <recommendedName>
        <fullName evidence="2">histidine kinase</fullName>
        <ecNumber evidence="2">2.7.13.3</ecNumber>
    </recommendedName>
</protein>
<dbReference type="EC" id="2.7.13.3" evidence="2"/>
<keyword evidence="6 13" id="KW-0418">Kinase</keyword>
<name>A0A517Y7U3_9BACT</name>
<dbReference type="PROSITE" id="PS50109">
    <property type="entry name" value="HIS_KIN"/>
    <property type="match status" value="1"/>
</dbReference>
<evidence type="ECO:0000256" key="8">
    <source>
        <dbReference type="ARBA" id="ARBA00023012"/>
    </source>
</evidence>
<feature type="domain" description="Histidine kinase" evidence="10">
    <location>
        <begin position="264"/>
        <end position="469"/>
    </location>
</feature>
<dbReference type="InterPro" id="IPR011006">
    <property type="entry name" value="CheY-like_superfamily"/>
</dbReference>
<feature type="modified residue" description="4-aspartylphosphate" evidence="9">
    <location>
        <position position="63"/>
    </location>
</feature>
<organism evidence="13 14">
    <name type="scientific">Anatilimnocola aggregata</name>
    <dbReference type="NCBI Taxonomy" id="2528021"/>
    <lineage>
        <taxon>Bacteria</taxon>
        <taxon>Pseudomonadati</taxon>
        <taxon>Planctomycetota</taxon>
        <taxon>Planctomycetia</taxon>
        <taxon>Pirellulales</taxon>
        <taxon>Pirellulaceae</taxon>
        <taxon>Anatilimnocola</taxon>
    </lineage>
</organism>
<comment type="catalytic activity">
    <reaction evidence="1">
        <text>ATP + protein L-histidine = ADP + protein N-phospho-L-histidine.</text>
        <dbReference type="EC" id="2.7.13.3"/>
    </reaction>
</comment>
<evidence type="ECO:0000256" key="7">
    <source>
        <dbReference type="ARBA" id="ARBA00022840"/>
    </source>
</evidence>
<keyword evidence="7" id="KW-0067">ATP-binding</keyword>
<dbReference type="InterPro" id="IPR004358">
    <property type="entry name" value="Sig_transdc_His_kin-like_C"/>
</dbReference>
<dbReference type="Gene3D" id="3.40.50.2300">
    <property type="match status" value="1"/>
</dbReference>
<dbReference type="SUPFAM" id="SSF55785">
    <property type="entry name" value="PYP-like sensor domain (PAS domain)"/>
    <property type="match status" value="1"/>
</dbReference>
<dbReference type="AlphaFoldDB" id="A0A517Y7U3"/>